<feature type="non-terminal residue" evidence="2">
    <location>
        <position position="146"/>
    </location>
</feature>
<proteinExistence type="predicted"/>
<accession>A0ABD0LVY6</accession>
<sequence>DSFILTVGQTAEDRHQTDAFVRLMAEDTGHHLGWQILRNVWEDRWDTSRSCWVSEELLDDTRCVTGHDVLIMFFSKGYQIGLPVITATRGESGAVCILSACACPYWGTCSRYLCRWLTQGAVHASGTGLARWAYTHILAGDVQLGV</sequence>
<evidence type="ECO:0000313" key="1">
    <source>
        <dbReference type="EMBL" id="KAK7479183.1"/>
    </source>
</evidence>
<comment type="caution">
    <text evidence="2">The sequence shown here is derived from an EMBL/GenBank/DDBJ whole genome shotgun (WGS) entry which is preliminary data.</text>
</comment>
<evidence type="ECO:0000313" key="3">
    <source>
        <dbReference type="Proteomes" id="UP001519460"/>
    </source>
</evidence>
<gene>
    <name evidence="2" type="ORF">BaRGS_00004932</name>
    <name evidence="1" type="ORF">BaRGS_00029527</name>
</gene>
<name>A0ABD0LVY6_9CAEN</name>
<reference evidence="2 3" key="2">
    <citation type="journal article" date="2023" name="Sci. Data">
        <title>Genome assembly of the Korean intertidal mud-creeper Batillaria attramentaria.</title>
        <authorList>
            <person name="Patra A.K."/>
            <person name="Ho P.T."/>
            <person name="Jun S."/>
            <person name="Lee S.J."/>
            <person name="Kim Y."/>
            <person name="Won Y.J."/>
        </authorList>
    </citation>
    <scope>NUCLEOTIDE SEQUENCE [LARGE SCALE GENOMIC DNA]</scope>
    <source>
        <strain evidence="2">Wonlab-2016</strain>
    </source>
</reference>
<evidence type="ECO:0000313" key="2">
    <source>
        <dbReference type="EMBL" id="KAK7503809.1"/>
    </source>
</evidence>
<protein>
    <submittedName>
        <fullName evidence="2">Uncharacterized protein</fullName>
    </submittedName>
</protein>
<reference evidence="2" key="1">
    <citation type="submission" date="2020-09" db="EMBL/GenBank/DDBJ databases">
        <authorList>
            <person name="Won Y."/>
        </authorList>
    </citation>
    <scope>NUCLEOTIDE SEQUENCE</scope>
    <source>
        <strain evidence="2">Wonlab-2016</strain>
        <tissue evidence="2">Foot muscle</tissue>
    </source>
</reference>
<dbReference type="EMBL" id="JACVVK020000308">
    <property type="protein sequence ID" value="KAK7479183.1"/>
    <property type="molecule type" value="Genomic_DNA"/>
</dbReference>
<feature type="non-terminal residue" evidence="2">
    <location>
        <position position="1"/>
    </location>
</feature>
<dbReference type="Proteomes" id="UP001519460">
    <property type="component" value="Unassembled WGS sequence"/>
</dbReference>
<keyword evidence="3" id="KW-1185">Reference proteome</keyword>
<organism evidence="2 3">
    <name type="scientific">Batillaria attramentaria</name>
    <dbReference type="NCBI Taxonomy" id="370345"/>
    <lineage>
        <taxon>Eukaryota</taxon>
        <taxon>Metazoa</taxon>
        <taxon>Spiralia</taxon>
        <taxon>Lophotrochozoa</taxon>
        <taxon>Mollusca</taxon>
        <taxon>Gastropoda</taxon>
        <taxon>Caenogastropoda</taxon>
        <taxon>Sorbeoconcha</taxon>
        <taxon>Cerithioidea</taxon>
        <taxon>Batillariidae</taxon>
        <taxon>Batillaria</taxon>
    </lineage>
</organism>
<dbReference type="AlphaFoldDB" id="A0ABD0LVY6"/>
<dbReference type="EMBL" id="JACVVK020000018">
    <property type="protein sequence ID" value="KAK7503809.1"/>
    <property type="molecule type" value="Genomic_DNA"/>
</dbReference>
<reference evidence="2" key="3">
    <citation type="submission" date="2023-01" db="EMBL/GenBank/DDBJ databases">
        <authorList>
            <person name="Patra A."/>
        </authorList>
    </citation>
    <scope>NUCLEOTIDE SEQUENCE</scope>
    <source>
        <strain evidence="2">Wonlab-2016</strain>
        <tissue evidence="2">Foot muscle</tissue>
    </source>
</reference>